<organism evidence="2 3">
    <name type="scientific">Nyssa sinensis</name>
    <dbReference type="NCBI Taxonomy" id="561372"/>
    <lineage>
        <taxon>Eukaryota</taxon>
        <taxon>Viridiplantae</taxon>
        <taxon>Streptophyta</taxon>
        <taxon>Embryophyta</taxon>
        <taxon>Tracheophyta</taxon>
        <taxon>Spermatophyta</taxon>
        <taxon>Magnoliopsida</taxon>
        <taxon>eudicotyledons</taxon>
        <taxon>Gunneridae</taxon>
        <taxon>Pentapetalae</taxon>
        <taxon>asterids</taxon>
        <taxon>Cornales</taxon>
        <taxon>Nyssaceae</taxon>
        <taxon>Nyssa</taxon>
    </lineage>
</organism>
<dbReference type="GO" id="GO:0004672">
    <property type="term" value="F:protein kinase activity"/>
    <property type="evidence" value="ECO:0007669"/>
    <property type="project" value="InterPro"/>
</dbReference>
<evidence type="ECO:0000313" key="3">
    <source>
        <dbReference type="Proteomes" id="UP000325577"/>
    </source>
</evidence>
<dbReference type="InterPro" id="IPR001245">
    <property type="entry name" value="Ser-Thr/Tyr_kinase_cat_dom"/>
</dbReference>
<sequence>MGLSSHQHSLNYCLEEANLKTLIENPQTIFLAEKSKNRCTMASSFLFGWLRKKREFSDQNQSGLIRRRGTIGYAAPEYSLGSEVSRKGDVYSYGILLLEMMTGKKPTDPMFEDGLNQDSFAAVALPGIILLEVLTGKRPVLEDSLNLHGFAKAALPDRVMEIVDPILRDSIEEEEAVGASDNWRTRQVRNGNITKCMISMVKIGVACSMESPQDRMEITETSQQVEIMLIVSGGGLTRQTYNRNRSSNPPFIETEQPSRLCRHTLTIFPAEKSKRDLNQRNLIRTRGTTGYAPPEYGLRDEVSAKGDVYSYRILLLEMMTRKKPTDRMFKEGLDHQTIARVALPGIVLLEVLTGKRPILDDDDDDFDLRSFARKALPGRVMEIVDPILLKDIEKELAMECLISMVRIGVACTMESPQDRMEIRKVIRELHLIRDILQGT</sequence>
<dbReference type="PROSITE" id="PS50011">
    <property type="entry name" value="PROTEIN_KINASE_DOM"/>
    <property type="match status" value="1"/>
</dbReference>
<dbReference type="InterPro" id="IPR000719">
    <property type="entry name" value="Prot_kinase_dom"/>
</dbReference>
<protein>
    <recommendedName>
        <fullName evidence="1">Protein kinase domain-containing protein</fullName>
    </recommendedName>
</protein>
<dbReference type="Proteomes" id="UP000325577">
    <property type="component" value="Linkage Group LG14"/>
</dbReference>
<dbReference type="EMBL" id="CM018037">
    <property type="protein sequence ID" value="KAA8539596.1"/>
    <property type="molecule type" value="Genomic_DNA"/>
</dbReference>
<dbReference type="OrthoDB" id="1103805at2759"/>
<dbReference type="AlphaFoldDB" id="A0A5J5BB22"/>
<evidence type="ECO:0000259" key="1">
    <source>
        <dbReference type="PROSITE" id="PS50011"/>
    </source>
</evidence>
<name>A0A5J5BB22_9ASTE</name>
<dbReference type="Gene3D" id="1.10.510.10">
    <property type="entry name" value="Transferase(Phosphotransferase) domain 1"/>
    <property type="match status" value="4"/>
</dbReference>
<dbReference type="PANTHER" id="PTHR48055">
    <property type="entry name" value="LEUCINE-RICH REPEAT RECEPTOR PROTEIN KINASE EMS1"/>
    <property type="match status" value="1"/>
</dbReference>
<accession>A0A5J5BB22</accession>
<dbReference type="Pfam" id="PF07714">
    <property type="entry name" value="PK_Tyr_Ser-Thr"/>
    <property type="match status" value="1"/>
</dbReference>
<reference evidence="2 3" key="1">
    <citation type="submission" date="2019-09" db="EMBL/GenBank/DDBJ databases">
        <title>A chromosome-level genome assembly of the Chinese tupelo Nyssa sinensis.</title>
        <authorList>
            <person name="Yang X."/>
            <person name="Kang M."/>
            <person name="Yang Y."/>
            <person name="Xiong H."/>
            <person name="Wang M."/>
            <person name="Zhang Z."/>
            <person name="Wang Z."/>
            <person name="Wu H."/>
            <person name="Ma T."/>
            <person name="Liu J."/>
            <person name="Xi Z."/>
        </authorList>
    </citation>
    <scope>NUCLEOTIDE SEQUENCE [LARGE SCALE GENOMIC DNA]</scope>
    <source>
        <strain evidence="2">J267</strain>
        <tissue evidence="2">Leaf</tissue>
    </source>
</reference>
<dbReference type="GO" id="GO:0016020">
    <property type="term" value="C:membrane"/>
    <property type="evidence" value="ECO:0007669"/>
    <property type="project" value="TreeGrafter"/>
</dbReference>
<feature type="domain" description="Protein kinase" evidence="1">
    <location>
        <begin position="1"/>
        <end position="229"/>
    </location>
</feature>
<gene>
    <name evidence="2" type="ORF">F0562_026288</name>
</gene>
<evidence type="ECO:0000313" key="2">
    <source>
        <dbReference type="EMBL" id="KAA8539596.1"/>
    </source>
</evidence>
<dbReference type="PANTHER" id="PTHR48055:SF55">
    <property type="entry name" value="PROTEIN KINASE DOMAIN-CONTAINING PROTEIN"/>
    <property type="match status" value="1"/>
</dbReference>
<dbReference type="GO" id="GO:0005524">
    <property type="term" value="F:ATP binding"/>
    <property type="evidence" value="ECO:0007669"/>
    <property type="project" value="InterPro"/>
</dbReference>
<dbReference type="SUPFAM" id="SSF56112">
    <property type="entry name" value="Protein kinase-like (PK-like)"/>
    <property type="match status" value="2"/>
</dbReference>
<dbReference type="InterPro" id="IPR051564">
    <property type="entry name" value="LRR_receptor-like_kinase"/>
</dbReference>
<dbReference type="InterPro" id="IPR011009">
    <property type="entry name" value="Kinase-like_dom_sf"/>
</dbReference>
<proteinExistence type="predicted"/>
<keyword evidence="3" id="KW-1185">Reference proteome</keyword>